<evidence type="ECO:0000313" key="2">
    <source>
        <dbReference type="EMBL" id="RLJ69553.1"/>
    </source>
</evidence>
<dbReference type="InterPro" id="IPR036291">
    <property type="entry name" value="NAD(P)-bd_dom_sf"/>
</dbReference>
<dbReference type="AlphaFoldDB" id="A0A497XLN2"/>
<dbReference type="PANTHER" id="PTHR47129">
    <property type="entry name" value="QUINONE OXIDOREDUCTASE 2"/>
    <property type="match status" value="1"/>
</dbReference>
<name>A0A497XLN2_9SPHI</name>
<dbReference type="Gene3D" id="3.40.50.720">
    <property type="entry name" value="NAD(P)-binding Rossmann-like Domain"/>
    <property type="match status" value="1"/>
</dbReference>
<comment type="caution">
    <text evidence="2">The sequence shown here is derived from an EMBL/GenBank/DDBJ whole genome shotgun (WGS) entry which is preliminary data.</text>
</comment>
<protein>
    <submittedName>
        <fullName evidence="2">NAD(P)H dehydrogenase (Quinone)</fullName>
    </submittedName>
</protein>
<dbReference type="SUPFAM" id="SSF51735">
    <property type="entry name" value="NAD(P)-binding Rossmann-fold domains"/>
    <property type="match status" value="1"/>
</dbReference>
<dbReference type="InterPro" id="IPR016040">
    <property type="entry name" value="NAD(P)-bd_dom"/>
</dbReference>
<dbReference type="EMBL" id="RCCK01000016">
    <property type="protein sequence ID" value="RLJ69553.1"/>
    <property type="molecule type" value="Genomic_DNA"/>
</dbReference>
<proteinExistence type="predicted"/>
<organism evidence="2 3">
    <name type="scientific">Pedobacter alluvionis</name>
    <dbReference type="NCBI Taxonomy" id="475253"/>
    <lineage>
        <taxon>Bacteria</taxon>
        <taxon>Pseudomonadati</taxon>
        <taxon>Bacteroidota</taxon>
        <taxon>Sphingobacteriia</taxon>
        <taxon>Sphingobacteriales</taxon>
        <taxon>Sphingobacteriaceae</taxon>
        <taxon>Pedobacter</taxon>
    </lineage>
</organism>
<dbReference type="PANTHER" id="PTHR47129:SF1">
    <property type="entry name" value="NMRA-LIKE DOMAIN-CONTAINING PROTEIN"/>
    <property type="match status" value="1"/>
</dbReference>
<gene>
    <name evidence="2" type="ORF">BCL90_5150</name>
</gene>
<feature type="domain" description="NAD(P)-binding" evidence="1">
    <location>
        <begin position="25"/>
        <end position="165"/>
    </location>
</feature>
<dbReference type="CDD" id="cd05269">
    <property type="entry name" value="TMR_SDR_a"/>
    <property type="match status" value="1"/>
</dbReference>
<sequence>MILNNKKKMTDYSTTPGGEKVLVTGVTGSIGKATVEQLLKKGIPASQIIGLSRKKEQIKDLAAKGIEVRFGDYLDYDSLLRAFEGIDKVMLTSAVAFTDRSTQHFNAITAARQAGVKHLVYMAIMRKEGSGRIMPEVTESDLFTEQVLKSSGIDYTIVYHPPFMDVLSLYFDPNPYENGIKVPASNGKMAPATRDELAEAHAIILSTPGHTNKTYSLGGSHLVSFAGIAKILAEIKGQAVPFTTITTAQYIDGIMANGVPRQVAEFITAWVTAIDEGEFEYQSGDLERLLGRKTKTYQAYLESTLA</sequence>
<dbReference type="Gene3D" id="3.90.25.10">
    <property type="entry name" value="UDP-galactose 4-epimerase, domain 1"/>
    <property type="match status" value="1"/>
</dbReference>
<reference evidence="2 3" key="1">
    <citation type="submission" date="2018-10" db="EMBL/GenBank/DDBJ databases">
        <title>Genomic Encyclopedia of Archaeal and Bacterial Type Strains, Phase II (KMG-II): from individual species to whole genera.</title>
        <authorList>
            <person name="Goeker M."/>
        </authorList>
    </citation>
    <scope>NUCLEOTIDE SEQUENCE [LARGE SCALE GENOMIC DNA]</scope>
    <source>
        <strain evidence="2 3">DSM 19624</strain>
    </source>
</reference>
<dbReference type="InterPro" id="IPR052718">
    <property type="entry name" value="NmrA-type_oxidoreductase"/>
</dbReference>
<evidence type="ECO:0000259" key="1">
    <source>
        <dbReference type="Pfam" id="PF13460"/>
    </source>
</evidence>
<accession>A0A497XLN2</accession>
<dbReference type="Proteomes" id="UP000273898">
    <property type="component" value="Unassembled WGS sequence"/>
</dbReference>
<dbReference type="Pfam" id="PF13460">
    <property type="entry name" value="NAD_binding_10"/>
    <property type="match status" value="1"/>
</dbReference>
<dbReference type="RefSeq" id="WP_208529926.1">
    <property type="nucleotide sequence ID" value="NZ_RCCK01000016.1"/>
</dbReference>
<evidence type="ECO:0000313" key="3">
    <source>
        <dbReference type="Proteomes" id="UP000273898"/>
    </source>
</evidence>